<keyword evidence="2" id="KW-0808">Transferase</keyword>
<dbReference type="PANTHER" id="PTHR11926">
    <property type="entry name" value="GLUCOSYL/GLUCURONOSYL TRANSFERASES"/>
    <property type="match status" value="1"/>
</dbReference>
<name>A0A7G2EV70_ARATH</name>
<organism evidence="3 4">
    <name type="scientific">Arabidopsis thaliana</name>
    <name type="common">Mouse-ear cress</name>
    <dbReference type="NCBI Taxonomy" id="3702"/>
    <lineage>
        <taxon>Eukaryota</taxon>
        <taxon>Viridiplantae</taxon>
        <taxon>Streptophyta</taxon>
        <taxon>Embryophyta</taxon>
        <taxon>Tracheophyta</taxon>
        <taxon>Spermatophyta</taxon>
        <taxon>Magnoliopsida</taxon>
        <taxon>eudicotyledons</taxon>
        <taxon>Gunneridae</taxon>
        <taxon>Pentapetalae</taxon>
        <taxon>rosids</taxon>
        <taxon>malvids</taxon>
        <taxon>Brassicales</taxon>
        <taxon>Brassicaceae</taxon>
        <taxon>Camelineae</taxon>
        <taxon>Arabidopsis</taxon>
    </lineage>
</organism>
<sequence length="124" mass="13921">MEEKPAGRRVVLVAVPAQGHISPIMQLAKTLHLKGFSITIAQTKFNYFSPSDDFTDFQFVTIPESLPESDFEDLGPIEFLHKLNKECQVSFKDCLGQLLLQQAPQVPRLLFAALHSTNFMQTVS</sequence>
<evidence type="ECO:0000256" key="2">
    <source>
        <dbReference type="ARBA" id="ARBA00022676"/>
    </source>
</evidence>
<proteinExistence type="inferred from homology"/>
<evidence type="ECO:0000256" key="1">
    <source>
        <dbReference type="ARBA" id="ARBA00009995"/>
    </source>
</evidence>
<dbReference type="AlphaFoldDB" id="A0A7G2EV70"/>
<keyword evidence="2" id="KW-0328">Glycosyltransferase</keyword>
<dbReference type="GO" id="GO:0016757">
    <property type="term" value="F:glycosyltransferase activity"/>
    <property type="evidence" value="ECO:0007669"/>
    <property type="project" value="UniProtKB-KW"/>
</dbReference>
<reference evidence="3 4" key="1">
    <citation type="submission" date="2020-09" db="EMBL/GenBank/DDBJ databases">
        <authorList>
            <person name="Ashkenazy H."/>
        </authorList>
    </citation>
    <scope>NUCLEOTIDE SEQUENCE [LARGE SCALE GENOMIC DNA]</scope>
    <source>
        <strain evidence="4">cv. Cdm-0</strain>
    </source>
</reference>
<dbReference type="Gene3D" id="3.40.50.2000">
    <property type="entry name" value="Glycogen Phosphorylase B"/>
    <property type="match status" value="1"/>
</dbReference>
<evidence type="ECO:0000313" key="3">
    <source>
        <dbReference type="EMBL" id="CAD5325038.1"/>
    </source>
</evidence>
<gene>
    <name evidence="3" type="ORF">AT9943_LOCUS12898</name>
</gene>
<protein>
    <submittedName>
        <fullName evidence="3">(thale cress) hypothetical protein</fullName>
    </submittedName>
</protein>
<accession>A0A7G2EV70</accession>
<dbReference type="EMBL" id="LR881468">
    <property type="protein sequence ID" value="CAD5325038.1"/>
    <property type="molecule type" value="Genomic_DNA"/>
</dbReference>
<evidence type="ECO:0000313" key="4">
    <source>
        <dbReference type="Proteomes" id="UP000516314"/>
    </source>
</evidence>
<dbReference type="PANTHER" id="PTHR11926:SF1494">
    <property type="entry name" value="FLAVONOL 3-O-GLUCOSYLTRANSFERASE UGT76E12-RELATED"/>
    <property type="match status" value="1"/>
</dbReference>
<dbReference type="SUPFAM" id="SSF53756">
    <property type="entry name" value="UDP-Glycosyltransferase/glycogen phosphorylase"/>
    <property type="match status" value="1"/>
</dbReference>
<comment type="similarity">
    <text evidence="1">Belongs to the UDP-glycosyltransferase family.</text>
</comment>
<dbReference type="Proteomes" id="UP000516314">
    <property type="component" value="Chromosome 3"/>
</dbReference>